<dbReference type="InterPro" id="IPR036366">
    <property type="entry name" value="PGBDSf"/>
</dbReference>
<gene>
    <name evidence="3" type="ORF">ACFPET_04425</name>
</gene>
<dbReference type="InterPro" id="IPR002477">
    <property type="entry name" value="Peptidoglycan-bd-like"/>
</dbReference>
<protein>
    <submittedName>
        <fullName evidence="3">Peptidoglycan-binding protein</fullName>
    </submittedName>
</protein>
<dbReference type="Gene3D" id="1.10.101.10">
    <property type="entry name" value="PGBD-like superfamily/PGBD"/>
    <property type="match status" value="1"/>
</dbReference>
<dbReference type="RefSeq" id="WP_380618203.1">
    <property type="nucleotide sequence ID" value="NZ_JBHSDK010000005.1"/>
</dbReference>
<evidence type="ECO:0000313" key="3">
    <source>
        <dbReference type="EMBL" id="MFC4334442.1"/>
    </source>
</evidence>
<reference evidence="4" key="1">
    <citation type="journal article" date="2019" name="Int. J. Syst. Evol. Microbiol.">
        <title>The Global Catalogue of Microorganisms (GCM) 10K type strain sequencing project: providing services to taxonomists for standard genome sequencing and annotation.</title>
        <authorList>
            <consortium name="The Broad Institute Genomics Platform"/>
            <consortium name="The Broad Institute Genome Sequencing Center for Infectious Disease"/>
            <person name="Wu L."/>
            <person name="Ma J."/>
        </authorList>
    </citation>
    <scope>NUCLEOTIDE SEQUENCE [LARGE SCALE GENOMIC DNA]</scope>
    <source>
        <strain evidence="4">IBRC-M 10908</strain>
    </source>
</reference>
<feature type="domain" description="Peptidoglycan binding-like" evidence="2">
    <location>
        <begin position="84"/>
        <end position="140"/>
    </location>
</feature>
<evidence type="ECO:0000313" key="4">
    <source>
        <dbReference type="Proteomes" id="UP001595823"/>
    </source>
</evidence>
<evidence type="ECO:0000256" key="1">
    <source>
        <dbReference type="SAM" id="SignalP"/>
    </source>
</evidence>
<name>A0ABV8TVF3_9ACTN</name>
<organism evidence="3 4">
    <name type="scientific">Salininema proteolyticum</name>
    <dbReference type="NCBI Taxonomy" id="1607685"/>
    <lineage>
        <taxon>Bacteria</taxon>
        <taxon>Bacillati</taxon>
        <taxon>Actinomycetota</taxon>
        <taxon>Actinomycetes</taxon>
        <taxon>Glycomycetales</taxon>
        <taxon>Glycomycetaceae</taxon>
        <taxon>Salininema</taxon>
    </lineage>
</organism>
<dbReference type="Proteomes" id="UP001595823">
    <property type="component" value="Unassembled WGS sequence"/>
</dbReference>
<feature type="chain" id="PRO_5045377365" evidence="1">
    <location>
        <begin position="31"/>
        <end position="154"/>
    </location>
</feature>
<evidence type="ECO:0000259" key="2">
    <source>
        <dbReference type="Pfam" id="PF01471"/>
    </source>
</evidence>
<feature type="signal peptide" evidence="1">
    <location>
        <begin position="1"/>
        <end position="30"/>
    </location>
</feature>
<proteinExistence type="predicted"/>
<accession>A0ABV8TVF3</accession>
<dbReference type="InterPro" id="IPR036365">
    <property type="entry name" value="PGBD-like_sf"/>
</dbReference>
<keyword evidence="4" id="KW-1185">Reference proteome</keyword>
<dbReference type="Pfam" id="PF01471">
    <property type="entry name" value="PG_binding_1"/>
    <property type="match status" value="1"/>
</dbReference>
<dbReference type="SUPFAM" id="SSF47090">
    <property type="entry name" value="PGBD-like"/>
    <property type="match status" value="1"/>
</dbReference>
<sequence>MRRAIRRTTMVLATLATATVMSFAATPAGAAPTGTGSAEPVQNNIAAAASAGCNTATKVNRTNGTLNLPTYNGNATCVMGQGSQGAAVKVLQATLYRCYGAGISIDGVFGPNTATALKRAQEKMRIPADGVYGPQTRDALVWLFLSPSGACRTL</sequence>
<dbReference type="EMBL" id="JBHSDK010000005">
    <property type="protein sequence ID" value="MFC4334442.1"/>
    <property type="molecule type" value="Genomic_DNA"/>
</dbReference>
<keyword evidence="1" id="KW-0732">Signal</keyword>
<comment type="caution">
    <text evidence="3">The sequence shown here is derived from an EMBL/GenBank/DDBJ whole genome shotgun (WGS) entry which is preliminary data.</text>
</comment>